<sequence length="76" mass="8086">MNTNLLLGILLLAGAAVLLYFGYTSSQTLAEQVHEMFTGRFSYATIWYFEIGVGAAVGGVLMLSLGLIALAVKARS</sequence>
<protein>
    <submittedName>
        <fullName evidence="2">DUF3185 family protein</fullName>
    </submittedName>
</protein>
<keyword evidence="1" id="KW-0812">Transmembrane</keyword>
<proteinExistence type="predicted"/>
<evidence type="ECO:0000256" key="1">
    <source>
        <dbReference type="SAM" id="Phobius"/>
    </source>
</evidence>
<dbReference type="InterPro" id="IPR021521">
    <property type="entry name" value="DUF3185"/>
</dbReference>
<dbReference type="RefSeq" id="WP_304994102.1">
    <property type="nucleotide sequence ID" value="NZ_CP101717.1"/>
</dbReference>
<dbReference type="AlphaFoldDB" id="A0AB38YCL0"/>
<dbReference type="EMBL" id="CP101717">
    <property type="protein sequence ID" value="WLD56818.1"/>
    <property type="molecule type" value="Genomic_DNA"/>
</dbReference>
<accession>A0AB38YCL0</accession>
<organism evidence="2">
    <name type="scientific">Salinispirillum sp. LH 10-3-1</name>
    <dbReference type="NCBI Taxonomy" id="2952525"/>
    <lineage>
        <taxon>Bacteria</taxon>
        <taxon>Pseudomonadati</taxon>
        <taxon>Pseudomonadota</taxon>
        <taxon>Gammaproteobacteria</taxon>
        <taxon>Oceanospirillales</taxon>
        <taxon>Saccharospirillaceae</taxon>
        <taxon>Salinispirillum</taxon>
    </lineage>
</organism>
<name>A0AB38YCL0_9GAMM</name>
<keyword evidence="1" id="KW-1133">Transmembrane helix</keyword>
<reference evidence="2" key="1">
    <citation type="submission" date="2022-07" db="EMBL/GenBank/DDBJ databases">
        <title>Complete genome sequence of Salinispirillum sp. LH10-3-1 capable of multiple carbohydrate inversion isolated from a soda lake.</title>
        <authorList>
            <person name="Liu J."/>
            <person name="Zhai Y."/>
            <person name="Zhang H."/>
            <person name="Yang H."/>
            <person name="Qu J."/>
            <person name="Li J."/>
        </authorList>
    </citation>
    <scope>NUCLEOTIDE SEQUENCE</scope>
    <source>
        <strain evidence="2">LH 10-3-1</strain>
    </source>
</reference>
<dbReference type="Pfam" id="PF11381">
    <property type="entry name" value="DUF3185"/>
    <property type="match status" value="1"/>
</dbReference>
<gene>
    <name evidence="2" type="ORF">NFC81_08745</name>
</gene>
<feature type="transmembrane region" description="Helical" evidence="1">
    <location>
        <begin position="46"/>
        <end position="72"/>
    </location>
</feature>
<keyword evidence="1" id="KW-0472">Membrane</keyword>
<evidence type="ECO:0000313" key="2">
    <source>
        <dbReference type="EMBL" id="WLD56818.1"/>
    </source>
</evidence>